<organism evidence="2 3">
    <name type="scientific">Pelomonas baiyunensis</name>
    <dbReference type="NCBI Taxonomy" id="3299026"/>
    <lineage>
        <taxon>Bacteria</taxon>
        <taxon>Pseudomonadati</taxon>
        <taxon>Pseudomonadota</taxon>
        <taxon>Betaproteobacteria</taxon>
        <taxon>Burkholderiales</taxon>
        <taxon>Sphaerotilaceae</taxon>
        <taxon>Roseateles</taxon>
    </lineage>
</organism>
<dbReference type="Gene3D" id="2.60.120.260">
    <property type="entry name" value="Galactose-binding domain-like"/>
    <property type="match status" value="1"/>
</dbReference>
<dbReference type="EMBL" id="JBIGIB010000003">
    <property type="protein sequence ID" value="MFG6467578.1"/>
    <property type="molecule type" value="Genomic_DNA"/>
</dbReference>
<dbReference type="Proteomes" id="UP001606303">
    <property type="component" value="Unassembled WGS sequence"/>
</dbReference>
<dbReference type="RefSeq" id="WP_394385285.1">
    <property type="nucleotide sequence ID" value="NZ_JBIGIB010000003.1"/>
</dbReference>
<keyword evidence="1" id="KW-0732">Signal</keyword>
<dbReference type="NCBIfam" id="TIGR02595">
    <property type="entry name" value="PEP_CTERM"/>
    <property type="match status" value="1"/>
</dbReference>
<feature type="signal peptide" evidence="1">
    <location>
        <begin position="1"/>
        <end position="22"/>
    </location>
</feature>
<feature type="chain" id="PRO_5045105353" evidence="1">
    <location>
        <begin position="23"/>
        <end position="223"/>
    </location>
</feature>
<evidence type="ECO:0000256" key="1">
    <source>
        <dbReference type="SAM" id="SignalP"/>
    </source>
</evidence>
<comment type="caution">
    <text evidence="2">The sequence shown here is derived from an EMBL/GenBank/DDBJ whole genome shotgun (WGS) entry which is preliminary data.</text>
</comment>
<proteinExistence type="predicted"/>
<dbReference type="InterPro" id="IPR013424">
    <property type="entry name" value="Ice-binding_C"/>
</dbReference>
<evidence type="ECO:0000313" key="2">
    <source>
        <dbReference type="EMBL" id="MFG6467578.1"/>
    </source>
</evidence>
<accession>A0ABW7H016</accession>
<gene>
    <name evidence="2" type="ORF">ACG01O_13220</name>
</gene>
<keyword evidence="3" id="KW-1185">Reference proteome</keyword>
<reference evidence="2 3" key="1">
    <citation type="submission" date="2024-08" db="EMBL/GenBank/DDBJ databases">
        <authorList>
            <person name="Lu H."/>
        </authorList>
    </citation>
    <scope>NUCLEOTIDE SEQUENCE [LARGE SCALE GENOMIC DNA]</scope>
    <source>
        <strain evidence="2 3">BYS87W</strain>
    </source>
</reference>
<name>A0ABW7H016_9BURK</name>
<protein>
    <submittedName>
        <fullName evidence="2">PEP-CTERM sorting domain-containing protein</fullName>
    </submittedName>
</protein>
<sequence>MKLSTAFAAVALSAAAALPAMAAPNLLINGGFESTVLANGSWANVGSVAGWSWLAGPGTGFEVRNNVEGVAQEGRNFIELDTNGNTTIGQYLDNLGAGSELDLSFWYAPRRNVAASSNGIQVFWNGVLLDSTITGLGTNQDVWSQHQYRVTAQAGRNLLSFASVGTSDSLGGNLDNVSLNRVPEPGSLALTAAALAGAFLLPRRLRRAAQERRAKALASTLGR</sequence>
<evidence type="ECO:0000313" key="3">
    <source>
        <dbReference type="Proteomes" id="UP001606303"/>
    </source>
</evidence>